<dbReference type="InterPro" id="IPR036156">
    <property type="entry name" value="Beta-gal/glucu_dom_sf"/>
</dbReference>
<dbReference type="Proteomes" id="UP000264141">
    <property type="component" value="Unassembled WGS sequence"/>
</dbReference>
<feature type="domain" description="Glycoside hydrolase family 2 immunoglobulin-like beta-sandwich" evidence="4">
    <location>
        <begin position="168"/>
        <end position="270"/>
    </location>
</feature>
<feature type="domain" description="Glycoside hydrolase family 2 catalytic" evidence="5">
    <location>
        <begin position="278"/>
        <end position="429"/>
    </location>
</feature>
<dbReference type="Pfam" id="PF02836">
    <property type="entry name" value="Glyco_hydro_2_C"/>
    <property type="match status" value="1"/>
</dbReference>
<evidence type="ECO:0000259" key="7">
    <source>
        <dbReference type="Pfam" id="PF18565"/>
    </source>
</evidence>
<feature type="domain" description="Glycoside hydrolase family 2" evidence="7">
    <location>
        <begin position="673"/>
        <end position="775"/>
    </location>
</feature>
<feature type="domain" description="DUF4982" evidence="6">
    <location>
        <begin position="601"/>
        <end position="660"/>
    </location>
</feature>
<sequence>MIRQSFNHDWRFKLYDGKPLSWWRQPDYSTWRTLNLPHDWSIELPRNPDSLSGSSGGYFPTGRGWYRKTFTPPEEWRGKKVYLEFEGVYMNAEVWLNEHYLGRHPYGYTSFFMELTDALEFGKENALRVQVDNASEPNSRWYSGSGIYRPVWLLVADPVHVAPWGVYVTTPQVTPQAALVQIHTRVLNQRESDHTVTLRSRILSPSGEQAALAESITPIPAMGEHEFSQTLKVTDPRLWSLETPHLYQVETEVWVDGTRVDSATTSFGIRSIEFDPEKGFLLNGQPVLLKGGCVHHDNGVLGSTSFARAEERKVEIHKASGFNAIRCAHNPPAPAFLDACDRLGMLVIDEAFDCWREGKNPYDYHVVFDDWWQRDLDSMVLRDRNHPSVIMWSIGNEVLERDGRGGGAQIAAMLANRVRQLDPTRPVTSAICDIWGSDGKYTWESTDVVFASLDVGGYNYQWKQYRPDHERHPRRMMIGTESFPMEALDNWNLVEEESYVLGDFVWTSLDYLGEAGIGRVEYGEPITSFLPGYPWHQANCGDLDLCGFKRPQSYYRDIVWKTGTRLYIAVHTPAPEGKEAHISRWGWPDVWPNWNWPGHEGQTLKVDVYSACEQVELFLNGRSLGVKPSSKAERYTATFEVPYEPGQLKAVGLEGGKPVAEAVVETCTEAAALRLTPDRSTLRATDDDLSYVTVEIVDAAGRVHPTADRPVFFTVQGEGVLAAVGSANPISEEPYRGNMRTPYRGRALVVVRTTGKPGEIILRAQADGLTPAEVTLRAG</sequence>
<evidence type="ECO:0000313" key="10">
    <source>
        <dbReference type="Proteomes" id="UP000264141"/>
    </source>
</evidence>
<reference evidence="9 10" key="1">
    <citation type="journal article" date="2018" name="Nat. Biotechnol.">
        <title>A standardized bacterial taxonomy based on genome phylogeny substantially revises the tree of life.</title>
        <authorList>
            <person name="Parks D.H."/>
            <person name="Chuvochina M."/>
            <person name="Waite D.W."/>
            <person name="Rinke C."/>
            <person name="Skarshewski A."/>
            <person name="Chaumeil P.A."/>
            <person name="Hugenholtz P."/>
        </authorList>
    </citation>
    <scope>NUCLEOTIDE SEQUENCE [LARGE SCALE GENOMIC DNA]</scope>
    <source>
        <strain evidence="9">UBA8781</strain>
    </source>
</reference>
<dbReference type="AlphaFoldDB" id="A0A3D1JET4"/>
<dbReference type="PANTHER" id="PTHR42732">
    <property type="entry name" value="BETA-GALACTOSIDASE"/>
    <property type="match status" value="1"/>
</dbReference>
<comment type="caution">
    <text evidence="9">The sequence shown here is derived from an EMBL/GenBank/DDBJ whole genome shotgun (WGS) entry which is preliminary data.</text>
</comment>
<dbReference type="OrthoDB" id="9762066at2"/>
<dbReference type="PANTHER" id="PTHR42732:SF1">
    <property type="entry name" value="BETA-MANNOSIDASE"/>
    <property type="match status" value="1"/>
</dbReference>
<dbReference type="InterPro" id="IPR040605">
    <property type="entry name" value="Glyco_hydro2_dom5"/>
</dbReference>
<dbReference type="InterPro" id="IPR051913">
    <property type="entry name" value="GH2_Domain-Containing"/>
</dbReference>
<dbReference type="PROSITE" id="PS00608">
    <property type="entry name" value="GLYCOSYL_HYDROL_F2_2"/>
    <property type="match status" value="1"/>
</dbReference>
<organism evidence="9 10">
    <name type="scientific">Anaerolinea thermolimosa</name>
    <dbReference type="NCBI Taxonomy" id="229919"/>
    <lineage>
        <taxon>Bacteria</taxon>
        <taxon>Bacillati</taxon>
        <taxon>Chloroflexota</taxon>
        <taxon>Anaerolineae</taxon>
        <taxon>Anaerolineales</taxon>
        <taxon>Anaerolineaceae</taxon>
        <taxon>Anaerolinea</taxon>
    </lineage>
</organism>
<protein>
    <submittedName>
        <fullName evidence="9">Glycoside hydrolase family 2</fullName>
    </submittedName>
</protein>
<dbReference type="GO" id="GO:0004553">
    <property type="term" value="F:hydrolase activity, hydrolyzing O-glycosyl compounds"/>
    <property type="evidence" value="ECO:0007669"/>
    <property type="project" value="InterPro"/>
</dbReference>
<keyword evidence="3" id="KW-0326">Glycosidase</keyword>
<dbReference type="InterPro" id="IPR023232">
    <property type="entry name" value="Glyco_hydro_2_AS"/>
</dbReference>
<gene>
    <name evidence="9" type="ORF">DEQ80_04505</name>
</gene>
<dbReference type="InterPro" id="IPR032311">
    <property type="entry name" value="DUF4982"/>
</dbReference>
<dbReference type="Pfam" id="PF18565">
    <property type="entry name" value="Glyco_hydro2_C5"/>
    <property type="match status" value="1"/>
</dbReference>
<feature type="domain" description="Beta-mannosidase-like galactose-binding" evidence="8">
    <location>
        <begin position="65"/>
        <end position="136"/>
    </location>
</feature>
<evidence type="ECO:0000256" key="3">
    <source>
        <dbReference type="ARBA" id="ARBA00023295"/>
    </source>
</evidence>
<dbReference type="SUPFAM" id="SSF49303">
    <property type="entry name" value="beta-Galactosidase/glucuronidase domain"/>
    <property type="match status" value="1"/>
</dbReference>
<evidence type="ECO:0000259" key="5">
    <source>
        <dbReference type="Pfam" id="PF02836"/>
    </source>
</evidence>
<dbReference type="Pfam" id="PF22666">
    <property type="entry name" value="Glyco_hydro_2_N2"/>
    <property type="match status" value="1"/>
</dbReference>
<evidence type="ECO:0000313" key="9">
    <source>
        <dbReference type="EMBL" id="HCE17100.1"/>
    </source>
</evidence>
<evidence type="ECO:0000256" key="2">
    <source>
        <dbReference type="ARBA" id="ARBA00022801"/>
    </source>
</evidence>
<dbReference type="STRING" id="229919.GCA_001050195_02914"/>
<dbReference type="Pfam" id="PF00703">
    <property type="entry name" value="Glyco_hydro_2"/>
    <property type="match status" value="1"/>
</dbReference>
<dbReference type="Pfam" id="PF16355">
    <property type="entry name" value="DUF4982"/>
    <property type="match status" value="1"/>
</dbReference>
<proteinExistence type="inferred from homology"/>
<dbReference type="Gene3D" id="2.60.40.10">
    <property type="entry name" value="Immunoglobulins"/>
    <property type="match status" value="3"/>
</dbReference>
<keyword evidence="2 9" id="KW-0378">Hydrolase</keyword>
<dbReference type="EMBL" id="DPBP01000020">
    <property type="protein sequence ID" value="HCE17100.1"/>
    <property type="molecule type" value="Genomic_DNA"/>
</dbReference>
<evidence type="ECO:0000256" key="1">
    <source>
        <dbReference type="ARBA" id="ARBA00007401"/>
    </source>
</evidence>
<dbReference type="InterPro" id="IPR006102">
    <property type="entry name" value="Ig-like_GH2"/>
</dbReference>
<evidence type="ECO:0000259" key="6">
    <source>
        <dbReference type="Pfam" id="PF16355"/>
    </source>
</evidence>
<comment type="similarity">
    <text evidence="1">Belongs to the glycosyl hydrolase 2 family.</text>
</comment>
<dbReference type="RefSeq" id="WP_062195428.1">
    <property type="nucleotide sequence ID" value="NZ_DF967965.1"/>
</dbReference>
<dbReference type="Gene3D" id="2.60.120.260">
    <property type="entry name" value="Galactose-binding domain-like"/>
    <property type="match status" value="1"/>
</dbReference>
<dbReference type="PRINTS" id="PR00132">
    <property type="entry name" value="GLHYDRLASE2"/>
</dbReference>
<dbReference type="InterPro" id="IPR054593">
    <property type="entry name" value="Beta-mannosidase-like_N2"/>
</dbReference>
<evidence type="ECO:0000259" key="8">
    <source>
        <dbReference type="Pfam" id="PF22666"/>
    </source>
</evidence>
<dbReference type="SUPFAM" id="SSF49785">
    <property type="entry name" value="Galactose-binding domain-like"/>
    <property type="match status" value="1"/>
</dbReference>
<dbReference type="SUPFAM" id="SSF51445">
    <property type="entry name" value="(Trans)glycosidases"/>
    <property type="match status" value="1"/>
</dbReference>
<dbReference type="Gene3D" id="3.20.20.80">
    <property type="entry name" value="Glycosidases"/>
    <property type="match status" value="1"/>
</dbReference>
<dbReference type="GO" id="GO:0005975">
    <property type="term" value="P:carbohydrate metabolic process"/>
    <property type="evidence" value="ECO:0007669"/>
    <property type="project" value="InterPro"/>
</dbReference>
<dbReference type="InterPro" id="IPR013783">
    <property type="entry name" value="Ig-like_fold"/>
</dbReference>
<dbReference type="InterPro" id="IPR017853">
    <property type="entry name" value="GH"/>
</dbReference>
<name>A0A3D1JET4_9CHLR</name>
<accession>A0A3D1JET4</accession>
<evidence type="ECO:0000259" key="4">
    <source>
        <dbReference type="Pfam" id="PF00703"/>
    </source>
</evidence>
<dbReference type="InterPro" id="IPR006103">
    <property type="entry name" value="Glyco_hydro_2_cat"/>
</dbReference>
<dbReference type="InterPro" id="IPR006101">
    <property type="entry name" value="Glyco_hydro_2"/>
</dbReference>
<dbReference type="InterPro" id="IPR008979">
    <property type="entry name" value="Galactose-bd-like_sf"/>
</dbReference>